<sequence>MRRQVFVKEQHVSAEEEYDQFEEIAKHVVIYDIDIPVGAGRLRMVDGIGKIERICVLPSYRKKGIGKLIMDARETYAKEEAIPKLKLHAQTHAESFYKRLGYQTVSDIFLEANIPHVIMIKKL</sequence>
<dbReference type="InterPro" id="IPR016181">
    <property type="entry name" value="Acyl_CoA_acyltransferase"/>
</dbReference>
<feature type="domain" description="N-acetyltransferase" evidence="1">
    <location>
        <begin position="1"/>
        <end position="123"/>
    </location>
</feature>
<name>A0AAX2CDW2_9BACI</name>
<dbReference type="SUPFAM" id="SSF55729">
    <property type="entry name" value="Acyl-CoA N-acyltransferases (Nat)"/>
    <property type="match status" value="1"/>
</dbReference>
<reference evidence="2 3" key="1">
    <citation type="submission" date="2016-08" db="EMBL/GenBank/DDBJ databases">
        <authorList>
            <person name="Loux V."/>
            <person name="Rue O."/>
        </authorList>
    </citation>
    <scope>NUCLEOTIDE SEQUENCE [LARGE SCALE GENOMIC DNA]</scope>
    <source>
        <strain evidence="2 3">AFSSA_08CEB44bac</strain>
    </source>
</reference>
<gene>
    <name evidence="2" type="ORF">BCB44BAC_01055</name>
</gene>
<dbReference type="InterPro" id="IPR000182">
    <property type="entry name" value="GNAT_dom"/>
</dbReference>
<dbReference type="Pfam" id="PF13673">
    <property type="entry name" value="Acetyltransf_10"/>
    <property type="match status" value="1"/>
</dbReference>
<dbReference type="AlphaFoldDB" id="A0AAX2CDW2"/>
<dbReference type="CDD" id="cd04301">
    <property type="entry name" value="NAT_SF"/>
    <property type="match status" value="1"/>
</dbReference>
<dbReference type="InterPro" id="IPR039143">
    <property type="entry name" value="GNPNAT1-like"/>
</dbReference>
<protein>
    <submittedName>
        <fullName evidence="2">GCN5-related N-acetyltransferase</fullName>
    </submittedName>
</protein>
<dbReference type="PANTHER" id="PTHR13355">
    <property type="entry name" value="GLUCOSAMINE 6-PHOSPHATE N-ACETYLTRANSFERASE"/>
    <property type="match status" value="1"/>
</dbReference>
<proteinExistence type="predicted"/>
<dbReference type="GO" id="GO:0004343">
    <property type="term" value="F:glucosamine 6-phosphate N-acetyltransferase activity"/>
    <property type="evidence" value="ECO:0007669"/>
    <property type="project" value="TreeGrafter"/>
</dbReference>
<evidence type="ECO:0000259" key="1">
    <source>
        <dbReference type="PROSITE" id="PS51186"/>
    </source>
</evidence>
<accession>A0AAX2CDW2</accession>
<organism evidence="2 3">
    <name type="scientific">Bacillus cytotoxicus</name>
    <dbReference type="NCBI Taxonomy" id="580165"/>
    <lineage>
        <taxon>Bacteria</taxon>
        <taxon>Bacillati</taxon>
        <taxon>Bacillota</taxon>
        <taxon>Bacilli</taxon>
        <taxon>Bacillales</taxon>
        <taxon>Bacillaceae</taxon>
        <taxon>Bacillus</taxon>
        <taxon>Bacillus cereus group</taxon>
    </lineage>
</organism>
<comment type="caution">
    <text evidence="2">The sequence shown here is derived from an EMBL/GenBank/DDBJ whole genome shotgun (WGS) entry which is preliminary data.</text>
</comment>
<dbReference type="Gene3D" id="3.40.630.30">
    <property type="match status" value="1"/>
</dbReference>
<dbReference type="PANTHER" id="PTHR13355:SF11">
    <property type="entry name" value="GLUCOSAMINE 6-PHOSPHATE N-ACETYLTRANSFERASE"/>
    <property type="match status" value="1"/>
</dbReference>
<dbReference type="PROSITE" id="PS51186">
    <property type="entry name" value="GNAT"/>
    <property type="match status" value="1"/>
</dbReference>
<evidence type="ECO:0000313" key="2">
    <source>
        <dbReference type="EMBL" id="SCL86947.1"/>
    </source>
</evidence>
<dbReference type="Proteomes" id="UP000242164">
    <property type="component" value="Unassembled WGS sequence"/>
</dbReference>
<evidence type="ECO:0000313" key="3">
    <source>
        <dbReference type="Proteomes" id="UP000242164"/>
    </source>
</evidence>
<dbReference type="EMBL" id="FMIK01000018">
    <property type="protein sequence ID" value="SCL86947.1"/>
    <property type="molecule type" value="Genomic_DNA"/>
</dbReference>